<accession>A0A2T4N002</accession>
<reference evidence="1 2" key="1">
    <citation type="submission" date="2018-03" db="EMBL/GenBank/DDBJ databases">
        <title>Aeromonas veronii whole genome sequencing and analysis.</title>
        <authorList>
            <person name="Xie H."/>
            <person name="Liu T."/>
            <person name="Wang K."/>
        </authorList>
    </citation>
    <scope>NUCLEOTIDE SEQUENCE [LARGE SCALE GENOMIC DNA]</scope>
    <source>
        <strain evidence="1 2">XH.VA.1</strain>
    </source>
</reference>
<evidence type="ECO:0000313" key="2">
    <source>
        <dbReference type="Proteomes" id="UP000241986"/>
    </source>
</evidence>
<dbReference type="Proteomes" id="UP000241986">
    <property type="component" value="Unassembled WGS sequence"/>
</dbReference>
<protein>
    <submittedName>
        <fullName evidence="1">Uncharacterized protein</fullName>
    </submittedName>
</protein>
<dbReference type="AlphaFoldDB" id="A0A2T4N002"/>
<dbReference type="RefSeq" id="WP_107684026.1">
    <property type="nucleotide sequence ID" value="NZ_PZKL01000037.1"/>
</dbReference>
<name>A0A2T4N002_AERVE</name>
<evidence type="ECO:0000313" key="1">
    <source>
        <dbReference type="EMBL" id="PTH80143.1"/>
    </source>
</evidence>
<organism evidence="1 2">
    <name type="scientific">Aeromonas veronii</name>
    <dbReference type="NCBI Taxonomy" id="654"/>
    <lineage>
        <taxon>Bacteria</taxon>
        <taxon>Pseudomonadati</taxon>
        <taxon>Pseudomonadota</taxon>
        <taxon>Gammaproteobacteria</taxon>
        <taxon>Aeromonadales</taxon>
        <taxon>Aeromonadaceae</taxon>
        <taxon>Aeromonas</taxon>
    </lineage>
</organism>
<comment type="caution">
    <text evidence="1">The sequence shown here is derived from an EMBL/GenBank/DDBJ whole genome shotgun (WGS) entry which is preliminary data.</text>
</comment>
<gene>
    <name evidence="1" type="ORF">DAA48_16440</name>
</gene>
<sequence>MKSNLIGMDFDFDGNHEMARNSLKEIILGNSCEFCWSKRAIKLLDVVVDALAALRKSNGPGITLRMIYNSLSLEGLVNLALELKKNNIHASEIAPIDEYLGGIPGFCIIDGKYSEINDIARQQQGYFSSIILNSIHHLANQMEKAQLN</sequence>
<dbReference type="EMBL" id="PZKL01000037">
    <property type="protein sequence ID" value="PTH80143.1"/>
    <property type="molecule type" value="Genomic_DNA"/>
</dbReference>
<proteinExistence type="predicted"/>